<evidence type="ECO:0000313" key="3">
    <source>
        <dbReference type="EMBL" id="GAJ40734.1"/>
    </source>
</evidence>
<feature type="transmembrane region" description="Helical" evidence="1">
    <location>
        <begin position="74"/>
        <end position="92"/>
    </location>
</feature>
<dbReference type="EMBL" id="BAWO01000050">
    <property type="protein sequence ID" value="GAJ40734.1"/>
    <property type="molecule type" value="Genomic_DNA"/>
</dbReference>
<name>A0A023DHE8_9BACL</name>
<dbReference type="Gene3D" id="3.30.70.100">
    <property type="match status" value="1"/>
</dbReference>
<feature type="domain" description="DUF4179" evidence="2">
    <location>
        <begin position="67"/>
        <end position="156"/>
    </location>
</feature>
<keyword evidence="1" id="KW-1133">Transmembrane helix</keyword>
<keyword evidence="1" id="KW-0812">Transmembrane</keyword>
<gene>
    <name evidence="3" type="ORF">GCA01S_050_00020</name>
</gene>
<evidence type="ECO:0000259" key="2">
    <source>
        <dbReference type="Pfam" id="PF13786"/>
    </source>
</evidence>
<reference evidence="3 4" key="1">
    <citation type="submission" date="2014-04" db="EMBL/GenBank/DDBJ databases">
        <title>Whole genome shotgun sequence of Geobacillus caldoxylosilyticus NBRC 107762.</title>
        <authorList>
            <person name="Hosoyama A."/>
            <person name="Hosoyama Y."/>
            <person name="Katano-Makiyama Y."/>
            <person name="Tsuchikane K."/>
            <person name="Ohji S."/>
            <person name="Ichikawa N."/>
            <person name="Yamazoe A."/>
            <person name="Fujita N."/>
        </authorList>
    </citation>
    <scope>NUCLEOTIDE SEQUENCE [LARGE SCALE GENOMIC DNA]</scope>
    <source>
        <strain evidence="3 4">NBRC 107762</strain>
    </source>
</reference>
<dbReference type="OrthoDB" id="9798439at2"/>
<dbReference type="InterPro" id="IPR011008">
    <property type="entry name" value="Dimeric_a/b-barrel"/>
</dbReference>
<evidence type="ECO:0000313" key="4">
    <source>
        <dbReference type="Proteomes" id="UP000023561"/>
    </source>
</evidence>
<keyword evidence="4" id="KW-1185">Reference proteome</keyword>
<dbReference type="AlphaFoldDB" id="A0A023DHE8"/>
<keyword evidence="1" id="KW-0472">Membrane</keyword>
<evidence type="ECO:0000256" key="1">
    <source>
        <dbReference type="SAM" id="Phobius"/>
    </source>
</evidence>
<dbReference type="InterPro" id="IPR025436">
    <property type="entry name" value="DUF4179"/>
</dbReference>
<dbReference type="Gene3D" id="2.60.40.1630">
    <property type="entry name" value="bacillus anthracis domain"/>
    <property type="match status" value="1"/>
</dbReference>
<dbReference type="Pfam" id="PF13786">
    <property type="entry name" value="DUF4179"/>
    <property type="match status" value="1"/>
</dbReference>
<organism evidence="3 4">
    <name type="scientific">Parageobacillus caldoxylosilyticus NBRC 107762</name>
    <dbReference type="NCBI Taxonomy" id="1220594"/>
    <lineage>
        <taxon>Bacteria</taxon>
        <taxon>Bacillati</taxon>
        <taxon>Bacillota</taxon>
        <taxon>Bacilli</taxon>
        <taxon>Bacillales</taxon>
        <taxon>Anoxybacillaceae</taxon>
        <taxon>Saccharococcus</taxon>
    </lineage>
</organism>
<comment type="caution">
    <text evidence="3">The sequence shown here is derived from an EMBL/GenBank/DDBJ whole genome shotgun (WGS) entry which is preliminary data.</text>
</comment>
<proteinExistence type="predicted"/>
<accession>A0A023DHE8</accession>
<dbReference type="SUPFAM" id="SSF54909">
    <property type="entry name" value="Dimeric alpha+beta barrel"/>
    <property type="match status" value="1"/>
</dbReference>
<protein>
    <recommendedName>
        <fullName evidence="2">DUF4179 domain-containing protein</fullName>
    </recommendedName>
</protein>
<sequence length="533" mass="61698">MEKPYYAVIFTSERTEGDHGYDAMVKQMVELASQQPGFHIPVPESIFVFAKELPYQTEKQQHPKLTRQTKWRKWLAVAAASVVIGISTGAYISPTFAAYMKSFFIRPELDKGLQTAAKEGFSQQTKAAVTDHGITFRIKEVMADTNRLIFTYSLKDKNGKLIDPTILFEKNQLGPERTMYFVKGLDAFYITNEKGEIVSTNTTYKTKTGRMVSQSIDRVFPHGHYADIMFELNDKAREAKQLFIHIDIHQIGTVEGEWKLKIPVNMNKSMMATKTIPIDKTYVTKDGLQVTIKNLVHSPTLTSIELETSWTEKGKERLKSHPEYWLGDQMFYQPLFDIVDSNGNIVATTLPRWNIETSKSTVFVYKEELPSRHPDVVRWRYSFLPFSSKGTYTLVFRGIERTEFPNQSLTFSVDELEKQPISLRYKGSTLTLHQLRLDKRKQAGILEEEENTYSYMYFEVSDEKQRVYTINKKDFSETPIIHYDRNTMMYNIKRNTMLEGMNKMPKQLTVTLKTVIVSYLNENWYVSLPASND</sequence>
<dbReference type="Proteomes" id="UP000023561">
    <property type="component" value="Unassembled WGS sequence"/>
</dbReference>